<proteinExistence type="predicted"/>
<dbReference type="Pfam" id="PF00400">
    <property type="entry name" value="WD40"/>
    <property type="match status" value="2"/>
</dbReference>
<reference evidence="3" key="1">
    <citation type="submission" date="2021-03" db="EMBL/GenBank/DDBJ databases">
        <title>Acanthopleuribacteraceae sp. M133.</title>
        <authorList>
            <person name="Wang G."/>
        </authorList>
    </citation>
    <scope>NUCLEOTIDE SEQUENCE</scope>
    <source>
        <strain evidence="3">M133</strain>
    </source>
</reference>
<dbReference type="KEGG" id="scor:J3U87_01185"/>
<dbReference type="InterPro" id="IPR001680">
    <property type="entry name" value="WD40_rpt"/>
</dbReference>
<accession>A0A8A4TM66</accession>
<protein>
    <submittedName>
        <fullName evidence="3">WD40 repeat domain-containing protein</fullName>
    </submittedName>
</protein>
<organism evidence="3 4">
    <name type="scientific">Sulfidibacter corallicola</name>
    <dbReference type="NCBI Taxonomy" id="2818388"/>
    <lineage>
        <taxon>Bacteria</taxon>
        <taxon>Pseudomonadati</taxon>
        <taxon>Acidobacteriota</taxon>
        <taxon>Holophagae</taxon>
        <taxon>Acanthopleuribacterales</taxon>
        <taxon>Acanthopleuribacteraceae</taxon>
        <taxon>Sulfidibacter</taxon>
    </lineage>
</organism>
<gene>
    <name evidence="3" type="ORF">J3U87_01185</name>
</gene>
<dbReference type="Proteomes" id="UP000663929">
    <property type="component" value="Chromosome"/>
</dbReference>
<dbReference type="CDD" id="cd00200">
    <property type="entry name" value="WD40"/>
    <property type="match status" value="1"/>
</dbReference>
<evidence type="ECO:0000313" key="3">
    <source>
        <dbReference type="EMBL" id="QTD51056.1"/>
    </source>
</evidence>
<dbReference type="RefSeq" id="WP_237381192.1">
    <property type="nucleotide sequence ID" value="NZ_CP071793.1"/>
</dbReference>
<dbReference type="InterPro" id="IPR024977">
    <property type="entry name" value="Apc4-like_WD40_dom"/>
</dbReference>
<dbReference type="SUPFAM" id="SSF50978">
    <property type="entry name" value="WD40 repeat-like"/>
    <property type="match status" value="1"/>
</dbReference>
<dbReference type="InterPro" id="IPR015943">
    <property type="entry name" value="WD40/YVTN_repeat-like_dom_sf"/>
</dbReference>
<evidence type="ECO:0000313" key="4">
    <source>
        <dbReference type="Proteomes" id="UP000663929"/>
    </source>
</evidence>
<keyword evidence="4" id="KW-1185">Reference proteome</keyword>
<feature type="repeat" description="WD" evidence="1">
    <location>
        <begin position="52"/>
        <end position="93"/>
    </location>
</feature>
<keyword evidence="1" id="KW-0853">WD repeat</keyword>
<sequence>MSLDLRKLNIEYDHTFPSNLDWSPDGAAIAVGFENGVLQLLSPEGQSIWRKPEAHDNMVRRVRFSPDGSRLATASVDKHVRIWSVEDGEMLADFEGADPIISVAWSNDGTKLLWDGPECCALVKDCESGETLWETTKHYEHATVNAWGPNDILATGSFDTFIHLMDYGKKEYLYSLSSYSKEITALCPLKRDTFFLASGDITGRVMLHDIESGMEIMDNQSHKDRINDIDSSHDGRAIATASTDTTVRLYSTEMAQEILSLPYFQKEVCSVAFSPDGNLLAVASVYNGINTWEVGPWIPEPIGF</sequence>
<dbReference type="PANTHER" id="PTHR19879">
    <property type="entry name" value="TRANSCRIPTION INITIATION FACTOR TFIID"/>
    <property type="match status" value="1"/>
</dbReference>
<dbReference type="SMART" id="SM00320">
    <property type="entry name" value="WD40"/>
    <property type="match status" value="6"/>
</dbReference>
<dbReference type="EMBL" id="CP071793">
    <property type="protein sequence ID" value="QTD51056.1"/>
    <property type="molecule type" value="Genomic_DNA"/>
</dbReference>
<dbReference type="PROSITE" id="PS50294">
    <property type="entry name" value="WD_REPEATS_REGION"/>
    <property type="match status" value="1"/>
</dbReference>
<dbReference type="InterPro" id="IPR036322">
    <property type="entry name" value="WD40_repeat_dom_sf"/>
</dbReference>
<feature type="domain" description="Anaphase-promoting complex subunit 4-like WD40" evidence="2">
    <location>
        <begin position="21"/>
        <end position="107"/>
    </location>
</feature>
<dbReference type="PROSITE" id="PS50082">
    <property type="entry name" value="WD_REPEATS_2"/>
    <property type="match status" value="2"/>
</dbReference>
<dbReference type="Gene3D" id="2.130.10.10">
    <property type="entry name" value="YVTN repeat-like/Quinoprotein amine dehydrogenase"/>
    <property type="match status" value="2"/>
</dbReference>
<dbReference type="PANTHER" id="PTHR19879:SF9">
    <property type="entry name" value="TRANSCRIPTION INITIATION FACTOR TFIID SUBUNIT 5"/>
    <property type="match status" value="1"/>
</dbReference>
<name>A0A8A4TM66_SULCO</name>
<dbReference type="AlphaFoldDB" id="A0A8A4TM66"/>
<dbReference type="Pfam" id="PF12894">
    <property type="entry name" value="ANAPC4_WD40"/>
    <property type="match status" value="1"/>
</dbReference>
<feature type="repeat" description="WD" evidence="1">
    <location>
        <begin position="219"/>
        <end position="260"/>
    </location>
</feature>
<evidence type="ECO:0000259" key="2">
    <source>
        <dbReference type="Pfam" id="PF12894"/>
    </source>
</evidence>
<evidence type="ECO:0000256" key="1">
    <source>
        <dbReference type="PROSITE-ProRule" id="PRU00221"/>
    </source>
</evidence>